<dbReference type="RefSeq" id="WP_077567532.1">
    <property type="nucleotide sequence ID" value="NZ_CP016809.1"/>
</dbReference>
<dbReference type="EMBL" id="CP016809">
    <property type="protein sequence ID" value="ANY75068.1"/>
    <property type="molecule type" value="Genomic_DNA"/>
</dbReference>
<dbReference type="Proteomes" id="UP000189059">
    <property type="component" value="Unassembled WGS sequence"/>
</dbReference>
<gene>
    <name evidence="2" type="ORF">BBD40_13400</name>
    <name evidence="1" type="ORF">BBD41_22240</name>
</gene>
<evidence type="ECO:0000313" key="3">
    <source>
        <dbReference type="Proteomes" id="UP000189059"/>
    </source>
</evidence>
<sequence>MNDKSKGLLWGVLIGSVAGSVTALLLAPKSGKELRGDIAEGARGIGSKVQEAAEKVGEQGLNLVGIMTDRAENVISDIQAWRGRKESWLEEEDIVQVSSFSDEEAEEEEKFITFIPESKDSQV</sequence>
<evidence type="ECO:0000313" key="1">
    <source>
        <dbReference type="EMBL" id="ANY75068.1"/>
    </source>
</evidence>
<proteinExistence type="predicted"/>
<evidence type="ECO:0000313" key="2">
    <source>
        <dbReference type="EMBL" id="OOC62767.1"/>
    </source>
</evidence>
<name>A0A1B2E517_9BACL</name>
<dbReference type="PANTHER" id="PTHR35792:SF1">
    <property type="entry name" value="SLL0268 PROTEIN"/>
    <property type="match status" value="1"/>
</dbReference>
<keyword evidence="3" id="KW-1185">Reference proteome</keyword>
<protein>
    <submittedName>
        <fullName evidence="1">General stress protein</fullName>
    </submittedName>
</protein>
<reference evidence="2 3" key="2">
    <citation type="submission" date="2016-12" db="EMBL/GenBank/DDBJ databases">
        <title>Genome sequencing and description of Paenibacillus sp. nov. from high altitude lake in the Indian Trans- Himalayas.</title>
        <authorList>
            <person name="Kiran S."/>
            <person name="Swarnkar M.K."/>
            <person name="Rana A."/>
            <person name="Tewari R."/>
            <person name="Gulati A."/>
        </authorList>
    </citation>
    <scope>NUCLEOTIDE SEQUENCE [LARGE SCALE GENOMIC DNA]</scope>
    <source>
        <strain evidence="2 3">IHBB 9951</strain>
    </source>
</reference>
<dbReference type="AlphaFoldDB" id="A0A1B2E517"/>
<dbReference type="KEGG" id="pib:BBD41_22240"/>
<dbReference type="InterPro" id="IPR052928">
    <property type="entry name" value="Desiccation-related_membrane"/>
</dbReference>
<dbReference type="InterPro" id="IPR024623">
    <property type="entry name" value="YtxH"/>
</dbReference>
<dbReference type="PANTHER" id="PTHR35792">
    <property type="entry name" value="GENERAL STRESS PROTEIN"/>
    <property type="match status" value="1"/>
</dbReference>
<organism evidence="1">
    <name type="scientific">Paenibacillus ihbetae</name>
    <dbReference type="NCBI Taxonomy" id="1870820"/>
    <lineage>
        <taxon>Bacteria</taxon>
        <taxon>Bacillati</taxon>
        <taxon>Bacillota</taxon>
        <taxon>Bacilli</taxon>
        <taxon>Bacillales</taxon>
        <taxon>Paenibacillaceae</taxon>
        <taxon>Paenibacillus</taxon>
    </lineage>
</organism>
<dbReference type="Pfam" id="PF12732">
    <property type="entry name" value="YtxH"/>
    <property type="match status" value="1"/>
</dbReference>
<accession>A0A1B2E517</accession>
<reference evidence="1" key="1">
    <citation type="submission" date="2016-08" db="EMBL/GenBank/DDBJ databases">
        <title>Complete Genome Seqeunce of Paenibacillus sp. nov. IHBB 9852 from high altitute lake of Indian trans-Himalayas.</title>
        <authorList>
            <person name="Kiran S."/>
            <person name="Swarnkar M.K."/>
            <person name="Rana A."/>
            <person name="Tewari R."/>
            <person name="Gulati A."/>
        </authorList>
    </citation>
    <scope>NUCLEOTIDE SEQUENCE [LARGE SCALE GENOMIC DNA]</scope>
    <source>
        <strain evidence="1">IHBB 9852</strain>
    </source>
</reference>
<dbReference type="OrthoDB" id="9810874at2"/>
<dbReference type="EMBL" id="MRVI01000001">
    <property type="protein sequence ID" value="OOC62767.1"/>
    <property type="molecule type" value="Genomic_DNA"/>
</dbReference>